<dbReference type="Proteomes" id="UP001140949">
    <property type="component" value="Unassembled WGS sequence"/>
</dbReference>
<comment type="subcellular location">
    <subcellularLocation>
        <location evidence="1">Endomembrane system</location>
    </subcellularLocation>
</comment>
<dbReference type="EMBL" id="JANAVB010021798">
    <property type="protein sequence ID" value="KAJ6824896.1"/>
    <property type="molecule type" value="Genomic_DNA"/>
</dbReference>
<keyword evidence="2" id="KW-0328">Glycosyltransferase</keyword>
<evidence type="ECO:0000256" key="2">
    <source>
        <dbReference type="ARBA" id="ARBA00022676"/>
    </source>
</evidence>
<dbReference type="GO" id="GO:0030244">
    <property type="term" value="P:cellulose biosynthetic process"/>
    <property type="evidence" value="ECO:0007669"/>
    <property type="project" value="InterPro"/>
</dbReference>
<dbReference type="InterPro" id="IPR005150">
    <property type="entry name" value="Cellulose_synth"/>
</dbReference>
<protein>
    <submittedName>
        <fullName evidence="7">Cellulose synthase A catalytic subunit 8 [UDP-forming]</fullName>
    </submittedName>
</protein>
<organism evidence="7 8">
    <name type="scientific">Iris pallida</name>
    <name type="common">Sweet iris</name>
    <dbReference type="NCBI Taxonomy" id="29817"/>
    <lineage>
        <taxon>Eukaryota</taxon>
        <taxon>Viridiplantae</taxon>
        <taxon>Streptophyta</taxon>
        <taxon>Embryophyta</taxon>
        <taxon>Tracheophyta</taxon>
        <taxon>Spermatophyta</taxon>
        <taxon>Magnoliopsida</taxon>
        <taxon>Liliopsida</taxon>
        <taxon>Asparagales</taxon>
        <taxon>Iridaceae</taxon>
        <taxon>Iridoideae</taxon>
        <taxon>Irideae</taxon>
        <taxon>Iris</taxon>
    </lineage>
</organism>
<sequence length="116" mass="13150">MSEEGGKSQLISQPSLEKRFGQSAMFVASTLMEHGGIPQLATPDSLLKEAIHVISCGYEDKTDWGNEVCYEVLSLLWFSCPQITVYKFEFIQIFLNFYLHISAIVIHFNESSLKQL</sequence>
<dbReference type="GO" id="GO:0012505">
    <property type="term" value="C:endomembrane system"/>
    <property type="evidence" value="ECO:0007669"/>
    <property type="project" value="UniProtKB-SubCell"/>
</dbReference>
<keyword evidence="4" id="KW-0812">Transmembrane</keyword>
<name>A0AAX6G832_IRIPA</name>
<dbReference type="GO" id="GO:0016020">
    <property type="term" value="C:membrane"/>
    <property type="evidence" value="ECO:0007669"/>
    <property type="project" value="InterPro"/>
</dbReference>
<evidence type="ECO:0000256" key="3">
    <source>
        <dbReference type="ARBA" id="ARBA00022679"/>
    </source>
</evidence>
<evidence type="ECO:0000256" key="1">
    <source>
        <dbReference type="ARBA" id="ARBA00004308"/>
    </source>
</evidence>
<dbReference type="AlphaFoldDB" id="A0AAX6G832"/>
<comment type="caution">
    <text evidence="7">The sequence shown here is derived from an EMBL/GenBank/DDBJ whole genome shotgun (WGS) entry which is preliminary data.</text>
</comment>
<evidence type="ECO:0000256" key="5">
    <source>
        <dbReference type="ARBA" id="ARBA00022989"/>
    </source>
</evidence>
<accession>A0AAX6G832</accession>
<keyword evidence="3" id="KW-0808">Transferase</keyword>
<evidence type="ECO:0000256" key="4">
    <source>
        <dbReference type="ARBA" id="ARBA00022692"/>
    </source>
</evidence>
<dbReference type="GO" id="GO:0016760">
    <property type="term" value="F:cellulose synthase (UDP-forming) activity"/>
    <property type="evidence" value="ECO:0007669"/>
    <property type="project" value="InterPro"/>
</dbReference>
<keyword evidence="5" id="KW-1133">Transmembrane helix</keyword>
<dbReference type="Pfam" id="PF03552">
    <property type="entry name" value="Cellulose_synt"/>
    <property type="match status" value="1"/>
</dbReference>
<keyword evidence="8" id="KW-1185">Reference proteome</keyword>
<gene>
    <name evidence="7" type="ORF">M6B38_379965</name>
</gene>
<evidence type="ECO:0000313" key="8">
    <source>
        <dbReference type="Proteomes" id="UP001140949"/>
    </source>
</evidence>
<reference evidence="7" key="2">
    <citation type="submission" date="2023-04" db="EMBL/GenBank/DDBJ databases">
        <authorList>
            <person name="Bruccoleri R.E."/>
            <person name="Oakeley E.J."/>
            <person name="Faust A.-M."/>
            <person name="Dessus-Babus S."/>
            <person name="Altorfer M."/>
            <person name="Burckhardt D."/>
            <person name="Oertli M."/>
            <person name="Naumann U."/>
            <person name="Petersen F."/>
            <person name="Wong J."/>
        </authorList>
    </citation>
    <scope>NUCLEOTIDE SEQUENCE</scope>
    <source>
        <strain evidence="7">GSM-AAB239-AS_SAM_17_03QT</strain>
        <tissue evidence="7">Leaf</tissue>
    </source>
</reference>
<reference evidence="7" key="1">
    <citation type="journal article" date="2023" name="GigaByte">
        <title>Genome assembly of the bearded iris, Iris pallida Lam.</title>
        <authorList>
            <person name="Bruccoleri R.E."/>
            <person name="Oakeley E.J."/>
            <person name="Faust A.M.E."/>
            <person name="Altorfer M."/>
            <person name="Dessus-Babus S."/>
            <person name="Burckhardt D."/>
            <person name="Oertli M."/>
            <person name="Naumann U."/>
            <person name="Petersen F."/>
            <person name="Wong J."/>
        </authorList>
    </citation>
    <scope>NUCLEOTIDE SEQUENCE</scope>
    <source>
        <strain evidence="7">GSM-AAB239-AS_SAM_17_03QT</strain>
    </source>
</reference>
<proteinExistence type="predicted"/>
<evidence type="ECO:0000313" key="7">
    <source>
        <dbReference type="EMBL" id="KAJ6824896.1"/>
    </source>
</evidence>
<keyword evidence="6" id="KW-0472">Membrane</keyword>
<evidence type="ECO:0000256" key="6">
    <source>
        <dbReference type="ARBA" id="ARBA00023136"/>
    </source>
</evidence>